<evidence type="ECO:0000256" key="2">
    <source>
        <dbReference type="ARBA" id="ARBA00007441"/>
    </source>
</evidence>
<keyword evidence="3 7" id="KW-0032">Aminotransferase</keyword>
<reference evidence="7 8" key="1">
    <citation type="submission" date="2014-07" db="EMBL/GenBank/DDBJ databases">
        <title>Porphyromonadaceae bacterium OUH 334697 = ATCC BAA-2682 = DSM 28341 draft genome.</title>
        <authorList>
            <person name="Sydenham T.V."/>
            <person name="Hasman H."/>
            <person name="Justesen U.S."/>
        </authorList>
    </citation>
    <scope>NUCLEOTIDE SEQUENCE [LARGE SCALE GENOMIC DNA]</scope>
    <source>
        <strain evidence="7 8">OUH 334697</strain>
    </source>
</reference>
<comment type="caution">
    <text evidence="7">The sequence shown here is derived from an EMBL/GenBank/DDBJ whole genome shotgun (WGS) entry which is preliminary data.</text>
</comment>
<sequence>MQNNLIDTKIVDQKLELCGIRDMEDATIRDIVKVVNMIEAESGEKFIRMEMGVPGLPPSSIGIQAEIDALRQGVAQFYPMLEGHKEFKEEGSKFVKNFMDIEIKPEGIVPTVGSMQACYASFMAVTECQKGKDTVLFIDPGFPVQKTQMQVIGKPFESFDVYNYRGDKLRDKLEEHLSKGNIAAILYSNPNNPAWICFTEKELQIIGQLADKYDVIVLEDLAYFAMDFRKDLSKPGVPPFQATVAKYTSNYIVMISGSKLFSYAGQRLGIMCISDALYNRKFENLQQRFGGLGTLGYTLVNRIIYTLSSGTTHSCQYAMSAILKAANEGRINILDGVREYAERAHAMKTLFTRYGFEIVYDKDIDQPIADGFYFTIIYPGMTGAELTKEILYYGISAIPLRDTGSKKQGLRACVSQTALDRMPALEERLKAFQADHAIK</sequence>
<evidence type="ECO:0000313" key="7">
    <source>
        <dbReference type="EMBL" id="KIO43002.1"/>
    </source>
</evidence>
<dbReference type="GO" id="GO:0030170">
    <property type="term" value="F:pyridoxal phosphate binding"/>
    <property type="evidence" value="ECO:0007669"/>
    <property type="project" value="InterPro"/>
</dbReference>
<dbReference type="GO" id="GO:0008483">
    <property type="term" value="F:transaminase activity"/>
    <property type="evidence" value="ECO:0007669"/>
    <property type="project" value="UniProtKB-KW"/>
</dbReference>
<dbReference type="AlphaFoldDB" id="A0AB34QZZ9"/>
<dbReference type="CDD" id="cd00609">
    <property type="entry name" value="AAT_like"/>
    <property type="match status" value="1"/>
</dbReference>
<name>A0AB34QZZ9_9PORP</name>
<dbReference type="RefSeq" id="WP_041504134.1">
    <property type="nucleotide sequence ID" value="NZ_JPIT01000032.1"/>
</dbReference>
<comment type="similarity">
    <text evidence="2">Belongs to the class-I pyridoxal-phosphate-dependent aminotransferase family.</text>
</comment>
<evidence type="ECO:0000256" key="5">
    <source>
        <dbReference type="ARBA" id="ARBA00022898"/>
    </source>
</evidence>
<dbReference type="PANTHER" id="PTHR46383">
    <property type="entry name" value="ASPARTATE AMINOTRANSFERASE"/>
    <property type="match status" value="1"/>
</dbReference>
<organism evidence="7 8">
    <name type="scientific">Sanguibacteroides justesenii</name>
    <dbReference type="NCBI Taxonomy" id="1547597"/>
    <lineage>
        <taxon>Bacteria</taxon>
        <taxon>Pseudomonadati</taxon>
        <taxon>Bacteroidota</taxon>
        <taxon>Bacteroidia</taxon>
        <taxon>Bacteroidales</taxon>
        <taxon>Porphyromonadaceae</taxon>
        <taxon>Sanguibacteroides</taxon>
    </lineage>
</organism>
<dbReference type="InterPro" id="IPR015424">
    <property type="entry name" value="PyrdxlP-dep_Trfase"/>
</dbReference>
<comment type="cofactor">
    <cofactor evidence="1">
        <name>pyridoxal 5'-phosphate</name>
        <dbReference type="ChEBI" id="CHEBI:597326"/>
    </cofactor>
</comment>
<gene>
    <name evidence="7" type="ORF">IE90_12290</name>
</gene>
<dbReference type="GO" id="GO:0006520">
    <property type="term" value="P:amino acid metabolic process"/>
    <property type="evidence" value="ECO:0007669"/>
    <property type="project" value="InterPro"/>
</dbReference>
<protein>
    <submittedName>
        <fullName evidence="7">Aminotransferase</fullName>
    </submittedName>
</protein>
<evidence type="ECO:0000259" key="6">
    <source>
        <dbReference type="Pfam" id="PF00155"/>
    </source>
</evidence>
<dbReference type="InterPro" id="IPR015421">
    <property type="entry name" value="PyrdxlP-dep_Trfase_major"/>
</dbReference>
<dbReference type="PANTHER" id="PTHR46383:SF1">
    <property type="entry name" value="ASPARTATE AMINOTRANSFERASE"/>
    <property type="match status" value="1"/>
</dbReference>
<proteinExistence type="inferred from homology"/>
<keyword evidence="4" id="KW-0808">Transferase</keyword>
<dbReference type="Pfam" id="PF00155">
    <property type="entry name" value="Aminotran_1_2"/>
    <property type="match status" value="1"/>
</dbReference>
<dbReference type="SUPFAM" id="SSF53383">
    <property type="entry name" value="PLP-dependent transferases"/>
    <property type="match status" value="1"/>
</dbReference>
<keyword evidence="5" id="KW-0663">Pyridoxal phosphate</keyword>
<dbReference type="InterPro" id="IPR004839">
    <property type="entry name" value="Aminotransferase_I/II_large"/>
</dbReference>
<dbReference type="InterPro" id="IPR050596">
    <property type="entry name" value="AspAT/PAT-like"/>
</dbReference>
<evidence type="ECO:0000256" key="3">
    <source>
        <dbReference type="ARBA" id="ARBA00022576"/>
    </source>
</evidence>
<accession>A0AB34QZZ9</accession>
<evidence type="ECO:0000256" key="4">
    <source>
        <dbReference type="ARBA" id="ARBA00022679"/>
    </source>
</evidence>
<dbReference type="Gene3D" id="3.40.640.10">
    <property type="entry name" value="Type I PLP-dependent aspartate aminotransferase-like (Major domain)"/>
    <property type="match status" value="1"/>
</dbReference>
<dbReference type="EMBL" id="JPIT01000032">
    <property type="protein sequence ID" value="KIO43002.1"/>
    <property type="molecule type" value="Genomic_DNA"/>
</dbReference>
<dbReference type="Proteomes" id="UP000031937">
    <property type="component" value="Unassembled WGS sequence"/>
</dbReference>
<evidence type="ECO:0000313" key="8">
    <source>
        <dbReference type="Proteomes" id="UP000031937"/>
    </source>
</evidence>
<dbReference type="Gene3D" id="3.90.1150.100">
    <property type="match status" value="2"/>
</dbReference>
<feature type="domain" description="Aminotransferase class I/classII large" evidence="6">
    <location>
        <begin position="63"/>
        <end position="414"/>
    </location>
</feature>
<evidence type="ECO:0000256" key="1">
    <source>
        <dbReference type="ARBA" id="ARBA00001933"/>
    </source>
</evidence>